<comment type="caution">
    <text evidence="3">The sequence shown here is derived from an EMBL/GenBank/DDBJ whole genome shotgun (WGS) entry which is preliminary data.</text>
</comment>
<feature type="transmembrane region" description="Helical" evidence="1">
    <location>
        <begin position="125"/>
        <end position="145"/>
    </location>
</feature>
<feature type="transmembrane region" description="Helical" evidence="1">
    <location>
        <begin position="181"/>
        <end position="201"/>
    </location>
</feature>
<feature type="domain" description="Phosphatidic acid phosphatase type 2/haloperoxidase" evidence="2">
    <location>
        <begin position="85"/>
        <end position="199"/>
    </location>
</feature>
<gene>
    <name evidence="3" type="ORF">GALL_441000</name>
</gene>
<sequence length="214" mass="23115">MRSAIRWCSSLVAVFGLLTIFVVNPSIVTRLDDRIGHRHPPHLTGFANTAILALDDIGLRGFSATVLLIAAVLIGLRFRSWRPINLSLLSLIGLNVVVGGLKIAFGREKPRLGADRFHFASIGSYPSGHSANAILTWGLLAYLIYHYTHRAMGKAKLLGAIVGVATLTVCVVSLYRNTHWLSDLVGGVLVGGAILVFVIAVDRYVPSTKQPVQP</sequence>
<protein>
    <submittedName>
        <fullName evidence="3">PAP2 superfamily protein</fullName>
    </submittedName>
</protein>
<keyword evidence="1" id="KW-0812">Transmembrane</keyword>
<dbReference type="AlphaFoldDB" id="A0A1J5Q2Z4"/>
<keyword evidence="1" id="KW-1133">Transmembrane helix</keyword>
<proteinExistence type="predicted"/>
<dbReference type="Pfam" id="PF01569">
    <property type="entry name" value="PAP2"/>
    <property type="match status" value="1"/>
</dbReference>
<evidence type="ECO:0000313" key="3">
    <source>
        <dbReference type="EMBL" id="OIQ74252.1"/>
    </source>
</evidence>
<keyword evidence="1" id="KW-0472">Membrane</keyword>
<dbReference type="InterPro" id="IPR000326">
    <property type="entry name" value="PAP2/HPO"/>
</dbReference>
<accession>A0A1J5Q2Z4</accession>
<dbReference type="Gene3D" id="1.20.144.10">
    <property type="entry name" value="Phosphatidic acid phosphatase type 2/haloperoxidase"/>
    <property type="match status" value="1"/>
</dbReference>
<dbReference type="SMART" id="SM00014">
    <property type="entry name" value="acidPPc"/>
    <property type="match status" value="1"/>
</dbReference>
<feature type="transmembrane region" description="Helical" evidence="1">
    <location>
        <begin position="157"/>
        <end position="175"/>
    </location>
</feature>
<dbReference type="SUPFAM" id="SSF48317">
    <property type="entry name" value="Acid phosphatase/Vanadium-dependent haloperoxidase"/>
    <property type="match status" value="1"/>
</dbReference>
<name>A0A1J5Q2Z4_9ZZZZ</name>
<feature type="transmembrane region" description="Helical" evidence="1">
    <location>
        <begin position="57"/>
        <end position="76"/>
    </location>
</feature>
<dbReference type="InterPro" id="IPR036938">
    <property type="entry name" value="PAP2/HPO_sf"/>
</dbReference>
<organism evidence="3">
    <name type="scientific">mine drainage metagenome</name>
    <dbReference type="NCBI Taxonomy" id="410659"/>
    <lineage>
        <taxon>unclassified sequences</taxon>
        <taxon>metagenomes</taxon>
        <taxon>ecological metagenomes</taxon>
    </lineage>
</organism>
<feature type="transmembrane region" description="Helical" evidence="1">
    <location>
        <begin position="88"/>
        <end position="105"/>
    </location>
</feature>
<evidence type="ECO:0000256" key="1">
    <source>
        <dbReference type="SAM" id="Phobius"/>
    </source>
</evidence>
<evidence type="ECO:0000259" key="2">
    <source>
        <dbReference type="SMART" id="SM00014"/>
    </source>
</evidence>
<reference evidence="3" key="1">
    <citation type="submission" date="2016-10" db="EMBL/GenBank/DDBJ databases">
        <title>Sequence of Gallionella enrichment culture.</title>
        <authorList>
            <person name="Poehlein A."/>
            <person name="Muehling M."/>
            <person name="Daniel R."/>
        </authorList>
    </citation>
    <scope>NUCLEOTIDE SEQUENCE</scope>
</reference>
<dbReference type="EMBL" id="MLJW01002574">
    <property type="protein sequence ID" value="OIQ74252.1"/>
    <property type="molecule type" value="Genomic_DNA"/>
</dbReference>